<dbReference type="EMBL" id="JDVG02000668">
    <property type="protein sequence ID" value="KFB70667.1"/>
    <property type="molecule type" value="Genomic_DNA"/>
</dbReference>
<feature type="compositionally biased region" description="Basic residues" evidence="1">
    <location>
        <begin position="204"/>
        <end position="221"/>
    </location>
</feature>
<reference evidence="2 3" key="1">
    <citation type="submission" date="2014-02" db="EMBL/GenBank/DDBJ databases">
        <title>Expanding our view of genomic diversity in Candidatus Accumulibacter clades.</title>
        <authorList>
            <person name="Skennerton C.T."/>
            <person name="Barr J.J."/>
            <person name="Slater F.R."/>
            <person name="Bond P.L."/>
            <person name="Tyson G.W."/>
        </authorList>
    </citation>
    <scope>NUCLEOTIDE SEQUENCE [LARGE SCALE GENOMIC DNA]</scope>
    <source>
        <strain evidence="3">BA-91</strain>
    </source>
</reference>
<feature type="compositionally biased region" description="Basic and acidic residues" evidence="1">
    <location>
        <begin position="7"/>
        <end position="21"/>
    </location>
</feature>
<sequence length="251" mass="27515">MFRRIPARGERQGDRERRAGNAEEAAEDQRLLVAVDAEVPGDEQRDDDDHLSDGASQFGFQVVNQHAHDDAQDGAGKHRRGDHHPFLCVRQAEILGDLHAQGPQHHPDHESQVEVEKSGQQGRPMPGLPEFLVHCRIPSVAVRFVEKPCRCRRGSGNGASSLDRAPRLHRYRGAASSRAAGRSPGCHAPGPATAARPCAGTGRARQRPRCRRCGRRRRRRSLSGPRARPVAGSLPACRSLSIQPFLFSSPS</sequence>
<feature type="compositionally biased region" description="Basic and acidic residues" evidence="1">
    <location>
        <begin position="105"/>
        <end position="117"/>
    </location>
</feature>
<proteinExistence type="predicted"/>
<protein>
    <submittedName>
        <fullName evidence="2">Uncharacterized protein</fullName>
    </submittedName>
</protein>
<feature type="region of interest" description="Disordered" evidence="1">
    <location>
        <begin position="173"/>
        <end position="233"/>
    </location>
</feature>
<accession>A0A080LR66</accession>
<organism evidence="2 3">
    <name type="scientific">Candidatus Accumulibacter phosphatis</name>
    <dbReference type="NCBI Taxonomy" id="327160"/>
    <lineage>
        <taxon>Bacteria</taxon>
        <taxon>Pseudomonadati</taxon>
        <taxon>Pseudomonadota</taxon>
        <taxon>Betaproteobacteria</taxon>
        <taxon>Candidatus Accumulibacter</taxon>
    </lineage>
</organism>
<gene>
    <name evidence="2" type="ORF">AW09_004260</name>
</gene>
<feature type="compositionally biased region" description="Low complexity" evidence="1">
    <location>
        <begin position="173"/>
        <end position="185"/>
    </location>
</feature>
<evidence type="ECO:0000313" key="2">
    <source>
        <dbReference type="EMBL" id="KFB70667.1"/>
    </source>
</evidence>
<evidence type="ECO:0000256" key="1">
    <source>
        <dbReference type="SAM" id="MobiDB-lite"/>
    </source>
</evidence>
<feature type="region of interest" description="Disordered" evidence="1">
    <location>
        <begin position="100"/>
        <end position="125"/>
    </location>
</feature>
<feature type="region of interest" description="Disordered" evidence="1">
    <location>
        <begin position="1"/>
        <end position="55"/>
    </location>
</feature>
<dbReference type="Proteomes" id="UP000020077">
    <property type="component" value="Unassembled WGS sequence"/>
</dbReference>
<comment type="caution">
    <text evidence="2">The sequence shown here is derived from an EMBL/GenBank/DDBJ whole genome shotgun (WGS) entry which is preliminary data.</text>
</comment>
<evidence type="ECO:0000313" key="3">
    <source>
        <dbReference type="Proteomes" id="UP000020077"/>
    </source>
</evidence>
<name>A0A080LR66_9PROT</name>
<dbReference type="AlphaFoldDB" id="A0A080LR66"/>